<keyword evidence="1" id="KW-1133">Transmembrane helix</keyword>
<dbReference type="RefSeq" id="WP_101236190.1">
    <property type="nucleotide sequence ID" value="NZ_PISJ01000012.1"/>
</dbReference>
<evidence type="ECO:0000313" key="3">
    <source>
        <dbReference type="Proteomes" id="UP000233553"/>
    </source>
</evidence>
<protein>
    <submittedName>
        <fullName evidence="2">Uncharacterized protein</fullName>
    </submittedName>
</protein>
<comment type="caution">
    <text evidence="2">The sequence shown here is derived from an EMBL/GenBank/DDBJ whole genome shotgun (WGS) entry which is preliminary data.</text>
</comment>
<dbReference type="EMBL" id="PISJ01000012">
    <property type="protein sequence ID" value="PKF33788.1"/>
    <property type="molecule type" value="Genomic_DNA"/>
</dbReference>
<evidence type="ECO:0000256" key="1">
    <source>
        <dbReference type="SAM" id="Phobius"/>
    </source>
</evidence>
<proteinExistence type="predicted"/>
<keyword evidence="1" id="KW-0472">Membrane</keyword>
<sequence>MYNFFIKVIKIIFMILIISIIIINLSVVIINMFFNNAAEKDSCADSGGAWDHMRDICIFGPEDPRTKRQECKDLKGVWNFEKKECVHEVKTYKDQE</sequence>
<organism evidence="2 3">
    <name type="scientific">Acinetobacter proteolyticus</name>
    <dbReference type="NCBI Taxonomy" id="1776741"/>
    <lineage>
        <taxon>Bacteria</taxon>
        <taxon>Pseudomonadati</taxon>
        <taxon>Pseudomonadota</taxon>
        <taxon>Gammaproteobacteria</taxon>
        <taxon>Moraxellales</taxon>
        <taxon>Moraxellaceae</taxon>
        <taxon>Acinetobacter</taxon>
    </lineage>
</organism>
<dbReference type="AlphaFoldDB" id="A0A2N0WFD4"/>
<evidence type="ECO:0000313" key="2">
    <source>
        <dbReference type="EMBL" id="PKF33788.1"/>
    </source>
</evidence>
<feature type="transmembrane region" description="Helical" evidence="1">
    <location>
        <begin position="12"/>
        <end position="34"/>
    </location>
</feature>
<name>A0A2N0WFD4_9GAMM</name>
<dbReference type="Proteomes" id="UP000233553">
    <property type="component" value="Unassembled WGS sequence"/>
</dbReference>
<reference evidence="2 3" key="1">
    <citation type="submission" date="2017-12" db="EMBL/GenBank/DDBJ databases">
        <title>Draft Genome sequences of multiple microbial strains isolated from spacecraft associated surfaces.</title>
        <authorList>
            <person name="Seuylemezian A."/>
            <person name="Vaishampayan P."/>
            <person name="Venkateswaran K."/>
        </authorList>
    </citation>
    <scope>NUCLEOTIDE SEQUENCE [LARGE SCALE GENOMIC DNA]</scope>
    <source>
        <strain evidence="2 3">2P01AA</strain>
    </source>
</reference>
<keyword evidence="1" id="KW-0812">Transmembrane</keyword>
<gene>
    <name evidence="2" type="ORF">CW311_08030</name>
</gene>
<accession>A0A2N0WFD4</accession>